<dbReference type="PANTHER" id="PTHR11505">
    <property type="entry name" value="L1 TRANSPOSABLE ELEMENT-RELATED"/>
    <property type="match status" value="1"/>
</dbReference>
<dbReference type="Gene3D" id="3.30.70.1820">
    <property type="entry name" value="L1 transposable element, RRM domain"/>
    <property type="match status" value="1"/>
</dbReference>
<dbReference type="AlphaFoldDB" id="A0A8C5WC99"/>
<feature type="coiled-coil region" evidence="1">
    <location>
        <begin position="79"/>
        <end position="134"/>
    </location>
</feature>
<dbReference type="OrthoDB" id="9909646at2759"/>
<dbReference type="Ensembl" id="ENSLLET00000028763.1">
    <property type="protein sequence ID" value="ENSLLEP00000027684.1"/>
    <property type="gene ID" value="ENSLLEG00000017575.1"/>
</dbReference>
<feature type="compositionally biased region" description="Low complexity" evidence="2">
    <location>
        <begin position="36"/>
        <end position="50"/>
    </location>
</feature>
<reference evidence="3" key="2">
    <citation type="submission" date="2025-09" db="UniProtKB">
        <authorList>
            <consortium name="Ensembl"/>
        </authorList>
    </citation>
    <scope>IDENTIFICATION</scope>
</reference>
<sequence length="300" mass="33051">MSSRSGTKKAGSADFFAPKSQKQRGIGASQDGGGSISSSPRASASPAEDSSGIDVVTAKLAPMLAALSDALSNRLDSVAADIKKDIKEIGDRTDRLEAKMAEFAGAHNVLTEQVEDLQSQLLGALTKIADLEDRSRRHNLKVRGIPDSILAHDLPDYVTELFQHLLPEATSDSLLFDRIHRLPKPPSAPAKAPKDVLLRLHYYKPREDILRALRRPGALSPTYDHIAIFPDLSRTTLQHRRNFKQVTTMLRDRSIAYRWGFPTKLLISRNGVFHSVTSVSEGMQLLKDWGMEPATPPSKR</sequence>
<keyword evidence="1" id="KW-0175">Coiled coil</keyword>
<dbReference type="Proteomes" id="UP000694569">
    <property type="component" value="Unplaced"/>
</dbReference>
<dbReference type="InterPro" id="IPR042566">
    <property type="entry name" value="L1_C"/>
</dbReference>
<reference evidence="3" key="1">
    <citation type="submission" date="2025-08" db="UniProtKB">
        <authorList>
            <consortium name="Ensembl"/>
        </authorList>
    </citation>
    <scope>IDENTIFICATION</scope>
</reference>
<accession>A0A8C5WC99</accession>
<dbReference type="InterPro" id="IPR004244">
    <property type="entry name" value="Transposase_22"/>
</dbReference>
<proteinExistence type="predicted"/>
<evidence type="ECO:0000313" key="4">
    <source>
        <dbReference type="Proteomes" id="UP000694569"/>
    </source>
</evidence>
<protein>
    <submittedName>
        <fullName evidence="3">Uncharacterized protein</fullName>
    </submittedName>
</protein>
<dbReference type="GeneTree" id="ENSGT01010000228629"/>
<organism evidence="3 4">
    <name type="scientific">Leptobrachium leishanense</name>
    <name type="common">Leishan spiny toad</name>
    <dbReference type="NCBI Taxonomy" id="445787"/>
    <lineage>
        <taxon>Eukaryota</taxon>
        <taxon>Metazoa</taxon>
        <taxon>Chordata</taxon>
        <taxon>Craniata</taxon>
        <taxon>Vertebrata</taxon>
        <taxon>Euteleostomi</taxon>
        <taxon>Amphibia</taxon>
        <taxon>Batrachia</taxon>
        <taxon>Anura</taxon>
        <taxon>Pelobatoidea</taxon>
        <taxon>Megophryidae</taxon>
        <taxon>Leptobrachium</taxon>
    </lineage>
</organism>
<evidence type="ECO:0000256" key="2">
    <source>
        <dbReference type="SAM" id="MobiDB-lite"/>
    </source>
</evidence>
<evidence type="ECO:0000313" key="3">
    <source>
        <dbReference type="Ensembl" id="ENSLLEP00000027684.1"/>
    </source>
</evidence>
<dbReference type="Gene3D" id="3.30.250.20">
    <property type="entry name" value="L1 transposable element, C-terminal domain"/>
    <property type="match status" value="1"/>
</dbReference>
<keyword evidence="4" id="KW-1185">Reference proteome</keyword>
<evidence type="ECO:0000256" key="1">
    <source>
        <dbReference type="SAM" id="Coils"/>
    </source>
</evidence>
<feature type="region of interest" description="Disordered" evidence="2">
    <location>
        <begin position="1"/>
        <end position="50"/>
    </location>
</feature>
<name>A0A8C5WC99_9ANUR</name>